<evidence type="ECO:0000313" key="4">
    <source>
        <dbReference type="EMBL" id="MFD1911502.1"/>
    </source>
</evidence>
<dbReference type="PANTHER" id="PTHR43877:SF2">
    <property type="entry name" value="AMINOALKYLPHOSPHONATE N-ACETYLTRANSFERASE-RELATED"/>
    <property type="match status" value="1"/>
</dbReference>
<dbReference type="EMBL" id="JBHUGH010000003">
    <property type="protein sequence ID" value="MFD1911502.1"/>
    <property type="molecule type" value="Genomic_DNA"/>
</dbReference>
<dbReference type="EC" id="2.3.-.-" evidence="4"/>
<dbReference type="SUPFAM" id="SSF55729">
    <property type="entry name" value="Acyl-CoA N-acyltransferases (Nat)"/>
    <property type="match status" value="1"/>
</dbReference>
<comment type="caution">
    <text evidence="4">The sequence shown here is derived from an EMBL/GenBank/DDBJ whole genome shotgun (WGS) entry which is preliminary data.</text>
</comment>
<dbReference type="InterPro" id="IPR016181">
    <property type="entry name" value="Acyl_CoA_acyltransferase"/>
</dbReference>
<keyword evidence="2 4" id="KW-0012">Acyltransferase</keyword>
<dbReference type="GO" id="GO:0016746">
    <property type="term" value="F:acyltransferase activity"/>
    <property type="evidence" value="ECO:0007669"/>
    <property type="project" value="UniProtKB-KW"/>
</dbReference>
<dbReference type="Gene3D" id="3.40.630.30">
    <property type="match status" value="1"/>
</dbReference>
<feature type="domain" description="N-acetyltransferase" evidence="3">
    <location>
        <begin position="3"/>
        <end position="150"/>
    </location>
</feature>
<dbReference type="InterPro" id="IPR050832">
    <property type="entry name" value="Bact_Acetyltransf"/>
</dbReference>
<evidence type="ECO:0000313" key="5">
    <source>
        <dbReference type="Proteomes" id="UP001597353"/>
    </source>
</evidence>
<dbReference type="CDD" id="cd04301">
    <property type="entry name" value="NAT_SF"/>
    <property type="match status" value="1"/>
</dbReference>
<dbReference type="InterPro" id="IPR000182">
    <property type="entry name" value="GNAT_dom"/>
</dbReference>
<organism evidence="4 5">
    <name type="scientific">Halodurantibacterium flavum</name>
    <dbReference type="NCBI Taxonomy" id="1382802"/>
    <lineage>
        <taxon>Bacteria</taxon>
        <taxon>Pseudomonadati</taxon>
        <taxon>Pseudomonadota</taxon>
        <taxon>Alphaproteobacteria</taxon>
        <taxon>Rhodobacterales</taxon>
        <taxon>Paracoccaceae</taxon>
        <taxon>Halodurantibacterium</taxon>
    </lineage>
</organism>
<keyword evidence="5" id="KW-1185">Reference proteome</keyword>
<gene>
    <name evidence="4" type="ORF">ACFSGJ_04650</name>
</gene>
<keyword evidence="1 4" id="KW-0808">Transferase</keyword>
<sequence>MQITIAVASPLSPEGRALAGESQRFLETVFPPEEIFSFSAEELAAKGTTFLVASDAGGALGCVALVEMGDYGEIKRLFVRDRARGLGVARALMQALEERARAVGLPVLRLETGPALSAACALYRSVGYRECGPFGGYPDIPSNLFMEKRL</sequence>
<evidence type="ECO:0000256" key="1">
    <source>
        <dbReference type="ARBA" id="ARBA00022679"/>
    </source>
</evidence>
<dbReference type="RefSeq" id="WP_390259830.1">
    <property type="nucleotide sequence ID" value="NZ_JBHUGH010000003.1"/>
</dbReference>
<dbReference type="PROSITE" id="PS51186">
    <property type="entry name" value="GNAT"/>
    <property type="match status" value="1"/>
</dbReference>
<accession>A0ABW4S3F9</accession>
<evidence type="ECO:0000259" key="3">
    <source>
        <dbReference type="PROSITE" id="PS51186"/>
    </source>
</evidence>
<evidence type="ECO:0000256" key="2">
    <source>
        <dbReference type="ARBA" id="ARBA00023315"/>
    </source>
</evidence>
<dbReference type="PANTHER" id="PTHR43877">
    <property type="entry name" value="AMINOALKYLPHOSPHONATE N-ACETYLTRANSFERASE-RELATED-RELATED"/>
    <property type="match status" value="1"/>
</dbReference>
<proteinExistence type="predicted"/>
<dbReference type="Proteomes" id="UP001597353">
    <property type="component" value="Unassembled WGS sequence"/>
</dbReference>
<reference evidence="5" key="1">
    <citation type="journal article" date="2019" name="Int. J. Syst. Evol. Microbiol.">
        <title>The Global Catalogue of Microorganisms (GCM) 10K type strain sequencing project: providing services to taxonomists for standard genome sequencing and annotation.</title>
        <authorList>
            <consortium name="The Broad Institute Genomics Platform"/>
            <consortium name="The Broad Institute Genome Sequencing Center for Infectious Disease"/>
            <person name="Wu L."/>
            <person name="Ma J."/>
        </authorList>
    </citation>
    <scope>NUCLEOTIDE SEQUENCE [LARGE SCALE GENOMIC DNA]</scope>
    <source>
        <strain evidence="5">CGMCC 4.7242</strain>
    </source>
</reference>
<dbReference type="Pfam" id="PF00583">
    <property type="entry name" value="Acetyltransf_1"/>
    <property type="match status" value="1"/>
</dbReference>
<protein>
    <submittedName>
        <fullName evidence="4">GNAT family N-acetyltransferase</fullName>
        <ecNumber evidence="4">2.3.-.-</ecNumber>
    </submittedName>
</protein>
<name>A0ABW4S3F9_9RHOB</name>